<dbReference type="Proteomes" id="UP000197032">
    <property type="component" value="Unassembled WGS sequence"/>
</dbReference>
<dbReference type="RefSeq" id="WP_088554626.1">
    <property type="nucleotide sequence ID" value="NZ_BDGJ01000145.1"/>
</dbReference>
<dbReference type="OrthoDB" id="5616024at2"/>
<comment type="caution">
    <text evidence="1">The sequence shown here is derived from an EMBL/GenBank/DDBJ whole genome shotgun (WGS) entry which is preliminary data.</text>
</comment>
<accession>A0A1Z5HVD2</accession>
<evidence type="ECO:0000313" key="1">
    <source>
        <dbReference type="EMBL" id="GAW93496.1"/>
    </source>
</evidence>
<proteinExistence type="predicted"/>
<organism evidence="1 2">
    <name type="scientific">Calderihabitans maritimus</name>
    <dbReference type="NCBI Taxonomy" id="1246530"/>
    <lineage>
        <taxon>Bacteria</taxon>
        <taxon>Bacillati</taxon>
        <taxon>Bacillota</taxon>
        <taxon>Clostridia</taxon>
        <taxon>Neomoorellales</taxon>
        <taxon>Calderihabitantaceae</taxon>
        <taxon>Calderihabitans</taxon>
    </lineage>
</organism>
<dbReference type="Pfam" id="PF10719">
    <property type="entry name" value="ComFB"/>
    <property type="match status" value="1"/>
</dbReference>
<protein>
    <recommendedName>
        <fullName evidence="3">Late competence development protein ComFB</fullName>
    </recommendedName>
</protein>
<dbReference type="AlphaFoldDB" id="A0A1Z5HVD2"/>
<dbReference type="InterPro" id="IPR019657">
    <property type="entry name" value="ComFB"/>
</dbReference>
<name>A0A1Z5HVD2_9FIRM</name>
<reference evidence="2" key="1">
    <citation type="journal article" date="2017" name="Appl. Environ. Microbiol.">
        <title>Genomic analysis of Calderihabitans maritimus KKC1, a thermophilic hydrogenogenic carboxydotrophic bacterium isolated from marine sediment.</title>
        <authorList>
            <person name="Omae K."/>
            <person name="Yoneda Y."/>
            <person name="Fukuyama Y."/>
            <person name="Yoshida T."/>
            <person name="Sako Y."/>
        </authorList>
    </citation>
    <scope>NUCLEOTIDE SEQUENCE [LARGE SCALE GENOMIC DNA]</scope>
    <source>
        <strain evidence="2">KKC1</strain>
    </source>
</reference>
<sequence>MQLKNRMEERVWQAVDHVLAKMPEICNCERCRYDIAARALNNLPPRYYVSNHGEIYTRTEELNIQPNVDVLAAVTDAALWVAKNPHHGRD</sequence>
<keyword evidence="2" id="KW-1185">Reference proteome</keyword>
<evidence type="ECO:0000313" key="2">
    <source>
        <dbReference type="Proteomes" id="UP000197032"/>
    </source>
</evidence>
<dbReference type="EMBL" id="BDGJ01000145">
    <property type="protein sequence ID" value="GAW93496.1"/>
    <property type="molecule type" value="Genomic_DNA"/>
</dbReference>
<gene>
    <name evidence="1" type="ORF">KKC1_26280</name>
</gene>
<evidence type="ECO:0008006" key="3">
    <source>
        <dbReference type="Google" id="ProtNLM"/>
    </source>
</evidence>